<reference evidence="1 2" key="1">
    <citation type="submission" date="2018-05" db="EMBL/GenBank/DDBJ databases">
        <title>Flavobacterium sp. MEBiC07310.</title>
        <authorList>
            <person name="Baek K."/>
        </authorList>
    </citation>
    <scope>NUCLEOTIDE SEQUENCE [LARGE SCALE GENOMIC DNA]</scope>
    <source>
        <strain evidence="1 2">MEBiC07310</strain>
    </source>
</reference>
<proteinExistence type="predicted"/>
<dbReference type="Proteomes" id="UP000245429">
    <property type="component" value="Chromosome"/>
</dbReference>
<organism evidence="1 2">
    <name type="scientific">Flavobacterium sediminis</name>
    <dbReference type="NCBI Taxonomy" id="2201181"/>
    <lineage>
        <taxon>Bacteria</taxon>
        <taxon>Pseudomonadati</taxon>
        <taxon>Bacteroidota</taxon>
        <taxon>Flavobacteriia</taxon>
        <taxon>Flavobacteriales</taxon>
        <taxon>Flavobacteriaceae</taxon>
        <taxon>Flavobacterium</taxon>
    </lineage>
</organism>
<dbReference type="RefSeq" id="WP_109568970.1">
    <property type="nucleotide sequence ID" value="NZ_CP029463.1"/>
</dbReference>
<dbReference type="OrthoDB" id="5524878at2"/>
<name>A0A2U8QTU3_9FLAO</name>
<dbReference type="AlphaFoldDB" id="A0A2U8QTU3"/>
<accession>A0A2U8QTU3</accession>
<dbReference type="Gene3D" id="3.40.1350.120">
    <property type="match status" value="1"/>
</dbReference>
<evidence type="ECO:0000313" key="2">
    <source>
        <dbReference type="Proteomes" id="UP000245429"/>
    </source>
</evidence>
<protein>
    <submittedName>
        <fullName evidence="1">Uncharacterized protein</fullName>
    </submittedName>
</protein>
<keyword evidence="2" id="KW-1185">Reference proteome</keyword>
<dbReference type="EMBL" id="CP029463">
    <property type="protein sequence ID" value="AWM13602.1"/>
    <property type="molecule type" value="Genomic_DNA"/>
</dbReference>
<dbReference type="KEGG" id="fse:DI487_06815"/>
<sequence>MPSVHAKPKGFINRISKKADIETKISLELKNETAKILAKSGFDIEQNPIIKDSTREPDYLI</sequence>
<gene>
    <name evidence="1" type="ORF">DI487_06815</name>
</gene>
<evidence type="ECO:0000313" key="1">
    <source>
        <dbReference type="EMBL" id="AWM13602.1"/>
    </source>
</evidence>